<keyword evidence="1" id="KW-0472">Membrane</keyword>
<sequence>MISDKGFSIVSVICKAVVWHLYFYFLYALEKLFHKTWNLLTKLTVIFFFFNCNMHVKLSLLLIIFVLIISNYYNNSIKNNKYSNYQH</sequence>
<dbReference type="Proteomes" id="UP001607303">
    <property type="component" value="Unassembled WGS sequence"/>
</dbReference>
<dbReference type="AlphaFoldDB" id="A0ABD2CLT8"/>
<dbReference type="EMBL" id="JAYRBN010000038">
    <property type="protein sequence ID" value="KAL2746066.1"/>
    <property type="molecule type" value="Genomic_DNA"/>
</dbReference>
<keyword evidence="3" id="KW-1185">Reference proteome</keyword>
<reference evidence="2 3" key="1">
    <citation type="journal article" date="2024" name="Ann. Entomol. Soc. Am.">
        <title>Genomic analyses of the southern and eastern yellowjacket wasps (Hymenoptera: Vespidae) reveal evolutionary signatures of social life.</title>
        <authorList>
            <person name="Catto M.A."/>
            <person name="Caine P.B."/>
            <person name="Orr S.E."/>
            <person name="Hunt B.G."/>
            <person name="Goodisman M.A.D."/>
        </authorList>
    </citation>
    <scope>NUCLEOTIDE SEQUENCE [LARGE SCALE GENOMIC DNA]</scope>
    <source>
        <strain evidence="2">232</strain>
        <tissue evidence="2">Head and thorax</tissue>
    </source>
</reference>
<gene>
    <name evidence="2" type="ORF">V1477_005723</name>
</gene>
<name>A0ABD2CLT8_VESMC</name>
<keyword evidence="1" id="KW-1133">Transmembrane helix</keyword>
<organism evidence="2 3">
    <name type="scientific">Vespula maculifrons</name>
    <name type="common">Eastern yellow jacket</name>
    <name type="synonym">Wasp</name>
    <dbReference type="NCBI Taxonomy" id="7453"/>
    <lineage>
        <taxon>Eukaryota</taxon>
        <taxon>Metazoa</taxon>
        <taxon>Ecdysozoa</taxon>
        <taxon>Arthropoda</taxon>
        <taxon>Hexapoda</taxon>
        <taxon>Insecta</taxon>
        <taxon>Pterygota</taxon>
        <taxon>Neoptera</taxon>
        <taxon>Endopterygota</taxon>
        <taxon>Hymenoptera</taxon>
        <taxon>Apocrita</taxon>
        <taxon>Aculeata</taxon>
        <taxon>Vespoidea</taxon>
        <taxon>Vespidae</taxon>
        <taxon>Vespinae</taxon>
        <taxon>Vespula</taxon>
    </lineage>
</organism>
<comment type="caution">
    <text evidence="2">The sequence shown here is derived from an EMBL/GenBank/DDBJ whole genome shotgun (WGS) entry which is preliminary data.</text>
</comment>
<proteinExistence type="predicted"/>
<accession>A0ABD2CLT8</accession>
<keyword evidence="1" id="KW-0812">Transmembrane</keyword>
<evidence type="ECO:0000256" key="1">
    <source>
        <dbReference type="SAM" id="Phobius"/>
    </source>
</evidence>
<feature type="transmembrane region" description="Helical" evidence="1">
    <location>
        <begin position="7"/>
        <end position="25"/>
    </location>
</feature>
<protein>
    <submittedName>
        <fullName evidence="2">Uncharacterized protein</fullName>
    </submittedName>
</protein>
<evidence type="ECO:0000313" key="3">
    <source>
        <dbReference type="Proteomes" id="UP001607303"/>
    </source>
</evidence>
<evidence type="ECO:0000313" key="2">
    <source>
        <dbReference type="EMBL" id="KAL2746066.1"/>
    </source>
</evidence>
<feature type="transmembrane region" description="Helical" evidence="1">
    <location>
        <begin position="45"/>
        <end position="73"/>
    </location>
</feature>